<organism evidence="2 3">
    <name type="scientific">Verticillium dahliae</name>
    <name type="common">Verticillium wilt</name>
    <dbReference type="NCBI Taxonomy" id="27337"/>
    <lineage>
        <taxon>Eukaryota</taxon>
        <taxon>Fungi</taxon>
        <taxon>Dikarya</taxon>
        <taxon>Ascomycota</taxon>
        <taxon>Pezizomycotina</taxon>
        <taxon>Sordariomycetes</taxon>
        <taxon>Hypocreomycetidae</taxon>
        <taxon>Glomerellales</taxon>
        <taxon>Plectosphaerellaceae</taxon>
        <taxon>Verticillium</taxon>
    </lineage>
</organism>
<proteinExistence type="predicted"/>
<protein>
    <submittedName>
        <fullName evidence="2">Uncharacterized protein</fullName>
    </submittedName>
</protein>
<reference evidence="2 3" key="1">
    <citation type="submission" date="2018-12" db="EMBL/GenBank/DDBJ databases">
        <title>Genome of Verticillium dahliae isolate Getta Getta.</title>
        <authorList>
            <person name="Gardiner D.M."/>
        </authorList>
    </citation>
    <scope>NUCLEOTIDE SEQUENCE [LARGE SCALE GENOMIC DNA]</scope>
    <source>
        <strain evidence="2 3">Getta Getta</strain>
    </source>
</reference>
<comment type="caution">
    <text evidence="2">The sequence shown here is derived from an EMBL/GenBank/DDBJ whole genome shotgun (WGS) entry which is preliminary data.</text>
</comment>
<dbReference type="AlphaFoldDB" id="A0A444S4P9"/>
<feature type="region of interest" description="Disordered" evidence="1">
    <location>
        <begin position="1"/>
        <end position="62"/>
    </location>
</feature>
<sequence>MFRPTKKLRDRGLLFSRPPRPRQTRVRGPISRGTVRLVESWAGHHAATPRPNMSTRAPAPASDACSYRQATKGLQEIVG</sequence>
<name>A0A444S4P9_VERDA</name>
<dbReference type="Proteomes" id="UP000288725">
    <property type="component" value="Unassembled WGS sequence"/>
</dbReference>
<dbReference type="EMBL" id="RSDZ01000030">
    <property type="protein sequence ID" value="RXG48339.1"/>
    <property type="molecule type" value="Genomic_DNA"/>
</dbReference>
<evidence type="ECO:0000313" key="2">
    <source>
        <dbReference type="EMBL" id="RXG48339.1"/>
    </source>
</evidence>
<evidence type="ECO:0000313" key="3">
    <source>
        <dbReference type="Proteomes" id="UP000288725"/>
    </source>
</evidence>
<gene>
    <name evidence="2" type="ORF">VDGE_30102</name>
</gene>
<evidence type="ECO:0000256" key="1">
    <source>
        <dbReference type="SAM" id="MobiDB-lite"/>
    </source>
</evidence>
<accession>A0A444S4P9</accession>